<dbReference type="AlphaFoldDB" id="A0A7W9G391"/>
<dbReference type="SUPFAM" id="SSF56112">
    <property type="entry name" value="Protein kinase-like (PK-like)"/>
    <property type="match status" value="1"/>
</dbReference>
<keyword evidence="2" id="KW-1185">Reference proteome</keyword>
<proteinExistence type="predicted"/>
<dbReference type="EMBL" id="JACHMB010000001">
    <property type="protein sequence ID" value="MBB5776356.1"/>
    <property type="molecule type" value="Genomic_DNA"/>
</dbReference>
<protein>
    <recommendedName>
        <fullName evidence="3">Protein kinase domain-containing protein</fullName>
    </recommendedName>
</protein>
<dbReference type="InterPro" id="IPR011009">
    <property type="entry name" value="Kinase-like_dom_sf"/>
</dbReference>
<evidence type="ECO:0008006" key="3">
    <source>
        <dbReference type="Google" id="ProtNLM"/>
    </source>
</evidence>
<dbReference type="RefSeq" id="WP_185069894.1">
    <property type="nucleotide sequence ID" value="NZ_CBDRAU010000012.1"/>
</dbReference>
<organism evidence="1 2">
    <name type="scientific">Nonomuraea jabiensis</name>
    <dbReference type="NCBI Taxonomy" id="882448"/>
    <lineage>
        <taxon>Bacteria</taxon>
        <taxon>Bacillati</taxon>
        <taxon>Actinomycetota</taxon>
        <taxon>Actinomycetes</taxon>
        <taxon>Streptosporangiales</taxon>
        <taxon>Streptosporangiaceae</taxon>
        <taxon>Nonomuraea</taxon>
    </lineage>
</organism>
<evidence type="ECO:0000313" key="1">
    <source>
        <dbReference type="EMBL" id="MBB5776356.1"/>
    </source>
</evidence>
<sequence>MSGQGAVLSDFVRTSGPLRGQALHRLALACASAVAKLHARGNVGLRLSHESVALGAHGQVLIGWQPGVTPGSAADDVLAWADLVVFAATGRTDGDPAVLPPALHLAVRQCRQADPTARPRAADVLRVLLGQSVAAAVASVDGLLAS</sequence>
<accession>A0A7W9G391</accession>
<gene>
    <name evidence="1" type="ORF">HD596_003112</name>
</gene>
<evidence type="ECO:0000313" key="2">
    <source>
        <dbReference type="Proteomes" id="UP000579153"/>
    </source>
</evidence>
<reference evidence="1 2" key="1">
    <citation type="submission" date="2020-08" db="EMBL/GenBank/DDBJ databases">
        <title>Sequencing the genomes of 1000 actinobacteria strains.</title>
        <authorList>
            <person name="Klenk H.-P."/>
        </authorList>
    </citation>
    <scope>NUCLEOTIDE SEQUENCE [LARGE SCALE GENOMIC DNA]</scope>
    <source>
        <strain evidence="1 2">DSM 45507</strain>
    </source>
</reference>
<name>A0A7W9G391_9ACTN</name>
<dbReference type="Proteomes" id="UP000579153">
    <property type="component" value="Unassembled WGS sequence"/>
</dbReference>
<dbReference type="Gene3D" id="1.10.510.10">
    <property type="entry name" value="Transferase(Phosphotransferase) domain 1"/>
    <property type="match status" value="1"/>
</dbReference>
<comment type="caution">
    <text evidence="1">The sequence shown here is derived from an EMBL/GenBank/DDBJ whole genome shotgun (WGS) entry which is preliminary data.</text>
</comment>